<evidence type="ECO:0000313" key="3">
    <source>
        <dbReference type="EMBL" id="ABC24966.1"/>
    </source>
</evidence>
<dbReference type="SUPFAM" id="SSF56219">
    <property type="entry name" value="DNase I-like"/>
    <property type="match status" value="1"/>
</dbReference>
<dbReference type="InterPro" id="IPR043502">
    <property type="entry name" value="DNA/RNA_pol_sf"/>
</dbReference>
<dbReference type="PANTHER" id="PTHR33481:SF1">
    <property type="entry name" value="ENDONUCLEASE_EXONUCLEASE_PHOSPHATASE DOMAIN-CONTAINING PROTEIN-RELATED"/>
    <property type="match status" value="1"/>
</dbReference>
<dbReference type="PANTHER" id="PTHR33481">
    <property type="entry name" value="REVERSE TRANSCRIPTASE"/>
    <property type="match status" value="1"/>
</dbReference>
<feature type="domain" description="RNase H type-1" evidence="2">
    <location>
        <begin position="875"/>
        <end position="1021"/>
    </location>
</feature>
<dbReference type="GO" id="GO:0004523">
    <property type="term" value="F:RNA-DNA hybrid ribonuclease activity"/>
    <property type="evidence" value="ECO:0007669"/>
    <property type="project" value="InterPro"/>
</dbReference>
<dbReference type="CDD" id="cd09276">
    <property type="entry name" value="Rnase_HI_RT_non_LTR"/>
    <property type="match status" value="1"/>
</dbReference>
<dbReference type="InterPro" id="IPR002156">
    <property type="entry name" value="RNaseH_domain"/>
</dbReference>
<name>Q2PWB2_MONPI</name>
<dbReference type="PROSITE" id="PS50879">
    <property type="entry name" value="RNASE_H_1"/>
    <property type="match status" value="1"/>
</dbReference>
<dbReference type="EMBL" id="DQ299898">
    <property type="protein sequence ID" value="ABC24966.1"/>
    <property type="molecule type" value="Genomic_DNA"/>
</dbReference>
<dbReference type="InterPro" id="IPR005135">
    <property type="entry name" value="Endo/exonuclease/phosphatase"/>
</dbReference>
<dbReference type="Pfam" id="PF14529">
    <property type="entry name" value="Exo_endo_phos_2"/>
    <property type="match status" value="1"/>
</dbReference>
<evidence type="ECO:0000259" key="1">
    <source>
        <dbReference type="PROSITE" id="PS50878"/>
    </source>
</evidence>
<dbReference type="InterPro" id="IPR036397">
    <property type="entry name" value="RNaseH_sf"/>
</dbReference>
<dbReference type="PROSITE" id="PS50878">
    <property type="entry name" value="RT_POL"/>
    <property type="match status" value="1"/>
</dbReference>
<feature type="domain" description="Reverse transcriptase" evidence="1">
    <location>
        <begin position="428"/>
        <end position="696"/>
    </location>
</feature>
<dbReference type="Gene3D" id="3.30.420.10">
    <property type="entry name" value="Ribonuclease H-like superfamily/Ribonuclease H"/>
    <property type="match status" value="1"/>
</dbReference>
<dbReference type="Pfam" id="PF00078">
    <property type="entry name" value="RVT_1"/>
    <property type="match status" value="1"/>
</dbReference>
<sequence length="1183" mass="131027">MKIIQANVGRGGPSHDLLLSFTADIILVQEPWTNMAKHLTKTHPRYQLFSPTPRWEIRPRTLTYVRKDLPAHALPQPSSPDITAVEVDGLTTINVYRPPKDPATLSSPTISTLHTLLQYPVPRNTIIAGDFNTHHPLWQPETQPHTLSAGATALVEWLETQGLVLCMEPGTPTRGPNTLDLVFANLPVVATVEDHLSTFSDHKTILAQLKWREPQPQHKLGSTNWEKARELLVPPDTNLPTDTLAEELVSRVHLAIQGASEYNTRRLPHTPWWTPELTNLLRQARQHPSDLQPLQKAISKAKANYWKERIEQATTPTKAFALAKWQKPSNQLAAPPLLVQGNQITTPQGKADAFLTYLLEKGASLPNQLEEGPPNRPLDPIPLPTKEECWNALCSPTPSAPGEDNLTTSVWRNLWPIIGDTVTALYHQSLEKGQFPQTFKAAKIIMLPKPGKRDLTQLGSWRPISLLSTLGKGLERLIAKWMAVQAIQGKLLTPCHFGALPGRSAIDLVQVLVHRVEKAFQQGKVASLLLMDVKGAFDAVDHQRLLSYLRLQGWDDCLLIWTQDWLSNRSASVQIGEANAKASIKGGLPQGSPLSPILFLLYAARVVATYKASFCYADDLGILFAGDSLQETSQQLAETYKAVTALGTEVGLPFSVEKTEIQHFSRKLKQPPPAVRLPGVGEISPTPYTRWLGVLLDTKLTFKPHINWAYSRGKQLAQHLQRLSNTQHGCPVAPMRAAVLQCVLPTALYGAELFYTGQQQLKAVSSLQSLLRIAALAILPAYKTTPTAALLREADLPDPRALLESTLQRAAARYAGLDAKHPIARIHAAPNYGYNTRLTRILQRIPTPAPERRWVEPQLPPLRMLPTHREGHISSPLAISVYSDGSHTGQGAGYGYAIYYGSILVTQGQGPSGPRTEVYDAEIMGAVEGLRAAVGLPCTAYANQLNIFLDNLAAASLLADGRPAPHRRHLTDTFHQLSTQWLSLPYILASPRRPVRVSWVPGHTGIAGNELADRLAKQGAAMDGSHIPPSPAYLRREAKQQLRTATQAAYIRNAPQAYQDLGICPHTKSSRAQEHKLPRWVLGRLIAARTGHGDFAAYHERFHHTDYLATCSCKKLKTPVHFFFCPHTRKRWKERWKHTPVGPAKTIDWLLGTAAGAEEFSRIVQNTSFFTDICPNWARLSTE</sequence>
<dbReference type="Gene3D" id="3.60.10.10">
    <property type="entry name" value="Endonuclease/exonuclease/phosphatase"/>
    <property type="match status" value="1"/>
</dbReference>
<reference evidence="3" key="1">
    <citation type="submission" date="2005-11" db="EMBL/GenBank/DDBJ databases">
        <title>Monascus pilosus BCRC 38072 MRT non-LTR retrotransposon from BAC mps07.</title>
        <authorList>
            <person name="Chen Y.-P."/>
            <person name="Liaw L.-L."/>
            <person name="Wang C.-L."/>
            <person name="Tseng C.-P."/>
            <person name="Yuan G.-F."/>
        </authorList>
    </citation>
    <scope>NUCLEOTIDE SEQUENCE</scope>
    <source>
        <strain evidence="3">BCRC 38072</strain>
    </source>
</reference>
<dbReference type="SUPFAM" id="SSF53098">
    <property type="entry name" value="Ribonuclease H-like"/>
    <property type="match status" value="1"/>
</dbReference>
<keyword evidence="3" id="KW-0548">Nucleotidyltransferase</keyword>
<keyword evidence="3" id="KW-0808">Transferase</keyword>
<dbReference type="AlphaFoldDB" id="Q2PWB2"/>
<dbReference type="InterPro" id="IPR036691">
    <property type="entry name" value="Endo/exonu/phosph_ase_sf"/>
</dbReference>
<dbReference type="GO" id="GO:0003964">
    <property type="term" value="F:RNA-directed DNA polymerase activity"/>
    <property type="evidence" value="ECO:0007669"/>
    <property type="project" value="UniProtKB-KW"/>
</dbReference>
<protein>
    <submittedName>
        <fullName evidence="3">Reverse transcriptase</fullName>
    </submittedName>
</protein>
<dbReference type="Pfam" id="PF00075">
    <property type="entry name" value="RNase_H"/>
    <property type="match status" value="1"/>
</dbReference>
<dbReference type="InterPro" id="IPR012337">
    <property type="entry name" value="RNaseH-like_sf"/>
</dbReference>
<dbReference type="SUPFAM" id="SSF56672">
    <property type="entry name" value="DNA/RNA polymerases"/>
    <property type="match status" value="1"/>
</dbReference>
<dbReference type="GO" id="GO:0003676">
    <property type="term" value="F:nucleic acid binding"/>
    <property type="evidence" value="ECO:0007669"/>
    <property type="project" value="InterPro"/>
</dbReference>
<dbReference type="InterPro" id="IPR000477">
    <property type="entry name" value="RT_dom"/>
</dbReference>
<keyword evidence="3" id="KW-0695">RNA-directed DNA polymerase</keyword>
<dbReference type="CDD" id="cd01650">
    <property type="entry name" value="RT_nLTR_like"/>
    <property type="match status" value="1"/>
</dbReference>
<proteinExistence type="predicted"/>
<accession>Q2PWB2</accession>
<organism evidence="3">
    <name type="scientific">Monascus pilosus</name>
    <name type="common">Red mold</name>
    <dbReference type="NCBI Taxonomy" id="89488"/>
    <lineage>
        <taxon>Eukaryota</taxon>
        <taxon>Fungi</taxon>
        <taxon>Dikarya</taxon>
        <taxon>Ascomycota</taxon>
        <taxon>Pezizomycotina</taxon>
        <taxon>Eurotiomycetes</taxon>
        <taxon>Eurotiomycetidae</taxon>
        <taxon>Eurotiales</taxon>
        <taxon>Aspergillaceae</taxon>
        <taxon>Monascus</taxon>
    </lineage>
</organism>
<evidence type="ECO:0000259" key="2">
    <source>
        <dbReference type="PROSITE" id="PS50879"/>
    </source>
</evidence>